<dbReference type="InterPro" id="IPR018480">
    <property type="entry name" value="PNAcMuramoyl-5peptid_Trfase_CS"/>
</dbReference>
<sequence length="360" mass="39354">MLLILAETLQKYFDAFRVFQYLTFRGILGVLTALIISFIVGPMMIRHLSKYKVGQSIRSDGPQSHFSKAGTPTMGGALILVSIAISTLLWADLSNRYVWVILLVTMAFGLVGFVDDYKKLVLRNSDGLRARHKYFWQSVVGMAAAVFLYSTATVATETQFIVPFFKQVVLNLGLAYPILAYFVIVGSSNAVNLTDGLDGLAIMPTVLVGGALGIFAYASGNVNFAEYLGIPFIPKAGELVVFCGSLVGAGLGFLWFNAYPAQVFMGDVGALALGAALGTLAVLVRQEIVLMVMGGVFVMETVSVMLQVISFKLTGRRIFRMAPIHHHFELKGWPEPRVIVRFWIITVILVLIGLATLKLR</sequence>
<dbReference type="NCBIfam" id="TIGR00445">
    <property type="entry name" value="mraY"/>
    <property type="match status" value="1"/>
</dbReference>
<feature type="binding site" evidence="14">
    <location>
        <position position="267"/>
    </location>
    <ligand>
        <name>Mg(2+)</name>
        <dbReference type="ChEBI" id="CHEBI:18420"/>
    </ligand>
</feature>
<feature type="transmembrane region" description="Helical" evidence="12">
    <location>
        <begin position="97"/>
        <end position="114"/>
    </location>
</feature>
<organism evidence="15 16">
    <name type="scientific">Methylocaldum marinum</name>
    <dbReference type="NCBI Taxonomy" id="1432792"/>
    <lineage>
        <taxon>Bacteria</taxon>
        <taxon>Pseudomonadati</taxon>
        <taxon>Pseudomonadota</taxon>
        <taxon>Gammaproteobacteria</taxon>
        <taxon>Methylococcales</taxon>
        <taxon>Methylococcaceae</taxon>
        <taxon>Methylocaldum</taxon>
    </lineage>
</organism>
<dbReference type="RefSeq" id="WP_119631720.1">
    <property type="nucleotide sequence ID" value="NZ_AP017928.1"/>
</dbReference>
<dbReference type="GO" id="GO:0008360">
    <property type="term" value="P:regulation of cell shape"/>
    <property type="evidence" value="ECO:0007669"/>
    <property type="project" value="UniProtKB-KW"/>
</dbReference>
<keyword evidence="7 12" id="KW-0573">Peptidoglycan synthesis</keyword>
<dbReference type="PROSITE" id="PS01348">
    <property type="entry name" value="MRAY_2"/>
    <property type="match status" value="1"/>
</dbReference>
<evidence type="ECO:0000256" key="13">
    <source>
        <dbReference type="NCBIfam" id="TIGR00445"/>
    </source>
</evidence>
<evidence type="ECO:0000256" key="14">
    <source>
        <dbReference type="PIRSR" id="PIRSR600715-1"/>
    </source>
</evidence>
<dbReference type="Pfam" id="PF00953">
    <property type="entry name" value="Glycos_transf_4"/>
    <property type="match status" value="1"/>
</dbReference>
<keyword evidence="9 12" id="KW-0472">Membrane</keyword>
<keyword evidence="4 12" id="KW-0808">Transferase</keyword>
<evidence type="ECO:0000256" key="9">
    <source>
        <dbReference type="ARBA" id="ARBA00023136"/>
    </source>
</evidence>
<dbReference type="AlphaFoldDB" id="A0A250L012"/>
<accession>A0A250L012</accession>
<evidence type="ECO:0000256" key="3">
    <source>
        <dbReference type="ARBA" id="ARBA00022618"/>
    </source>
</evidence>
<evidence type="ECO:0000256" key="5">
    <source>
        <dbReference type="ARBA" id="ARBA00022692"/>
    </source>
</evidence>
<evidence type="ECO:0000256" key="12">
    <source>
        <dbReference type="HAMAP-Rule" id="MF_00038"/>
    </source>
</evidence>
<evidence type="ECO:0000256" key="2">
    <source>
        <dbReference type="ARBA" id="ARBA00005583"/>
    </source>
</evidence>
<evidence type="ECO:0000256" key="10">
    <source>
        <dbReference type="ARBA" id="ARBA00023306"/>
    </source>
</evidence>
<comment type="pathway">
    <text evidence="12">Cell wall biogenesis; peptidoglycan biosynthesis.</text>
</comment>
<dbReference type="GO" id="GO:0071555">
    <property type="term" value="P:cell wall organization"/>
    <property type="evidence" value="ECO:0007669"/>
    <property type="project" value="UniProtKB-KW"/>
</dbReference>
<gene>
    <name evidence="12" type="primary">mraY</name>
    <name evidence="15" type="ORF">sS8_4641</name>
</gene>
<evidence type="ECO:0000256" key="8">
    <source>
        <dbReference type="ARBA" id="ARBA00022989"/>
    </source>
</evidence>
<evidence type="ECO:0000313" key="15">
    <source>
        <dbReference type="EMBL" id="BBA36571.1"/>
    </source>
</evidence>
<name>A0A250L012_9GAMM</name>
<comment type="similarity">
    <text evidence="2 12">Belongs to the glycosyltransferase 4 family. MraY subfamily.</text>
</comment>
<dbReference type="CDD" id="cd06852">
    <property type="entry name" value="GT_MraY"/>
    <property type="match status" value="1"/>
</dbReference>
<dbReference type="UniPathway" id="UPA00219"/>
<keyword evidence="16" id="KW-1185">Reference proteome</keyword>
<proteinExistence type="inferred from homology"/>
<dbReference type="GO" id="GO:0051992">
    <property type="term" value="F:UDP-N-acetylmuramoyl-L-alanyl-D-glutamyl-meso-2,6-diaminopimelyl-D-alanyl-D-alanine:undecaprenyl-phosphate transferase activity"/>
    <property type="evidence" value="ECO:0007669"/>
    <property type="project" value="RHEA"/>
</dbReference>
<protein>
    <recommendedName>
        <fullName evidence="12 13">Phospho-N-acetylmuramoyl-pentapeptide-transferase</fullName>
        <ecNumber evidence="12 13">2.7.8.13</ecNumber>
    </recommendedName>
    <alternativeName>
        <fullName evidence="12">UDP-MurNAc-pentapeptide phosphotransferase</fullName>
    </alternativeName>
</protein>
<comment type="function">
    <text evidence="12">Catalyzes the initial step of the lipid cycle reactions in the biosynthesis of the cell wall peptidoglycan: transfers peptidoglycan precursor phospho-MurNAc-pentapeptide from UDP-MurNAc-pentapeptide onto the lipid carrier undecaprenyl phosphate, yielding undecaprenyl-pyrophosphoryl-MurNAc-pentapeptide, known as lipid I.</text>
</comment>
<feature type="transmembrane region" description="Helical" evidence="12">
    <location>
        <begin position="26"/>
        <end position="48"/>
    </location>
</feature>
<dbReference type="OrthoDB" id="9805475at2"/>
<dbReference type="KEGG" id="mmai:sS8_4641"/>
<keyword evidence="11 12" id="KW-0961">Cell wall biogenesis/degradation</keyword>
<comment type="subcellular location">
    <subcellularLocation>
        <location evidence="12">Cell membrane</location>
        <topology evidence="12">Multi-pass membrane protein</topology>
    </subcellularLocation>
    <subcellularLocation>
        <location evidence="1">Membrane</location>
        <topology evidence="1">Multi-pass membrane protein</topology>
    </subcellularLocation>
</comment>
<dbReference type="EC" id="2.7.8.13" evidence="12 13"/>
<evidence type="ECO:0000256" key="11">
    <source>
        <dbReference type="ARBA" id="ARBA00023316"/>
    </source>
</evidence>
<feature type="transmembrane region" description="Helical" evidence="12">
    <location>
        <begin position="69"/>
        <end position="91"/>
    </location>
</feature>
<dbReference type="GO" id="GO:0008963">
    <property type="term" value="F:phospho-N-acetylmuramoyl-pentapeptide-transferase activity"/>
    <property type="evidence" value="ECO:0007669"/>
    <property type="project" value="UniProtKB-UniRule"/>
</dbReference>
<keyword evidence="3 12" id="KW-0132">Cell division</keyword>
<feature type="transmembrane region" description="Helical" evidence="12">
    <location>
        <begin position="338"/>
        <end position="357"/>
    </location>
</feature>
<feature type="binding site" evidence="14">
    <location>
        <position position="192"/>
    </location>
    <ligand>
        <name>Mg(2+)</name>
        <dbReference type="ChEBI" id="CHEBI:18420"/>
    </ligand>
</feature>
<keyword evidence="12 14" id="KW-0460">Magnesium</keyword>
<comment type="cofactor">
    <cofactor evidence="12 14">
        <name>Mg(2+)</name>
        <dbReference type="ChEBI" id="CHEBI:18420"/>
    </cofactor>
</comment>
<dbReference type="HAMAP" id="MF_00038">
    <property type="entry name" value="MraY"/>
    <property type="match status" value="1"/>
</dbReference>
<evidence type="ECO:0000256" key="7">
    <source>
        <dbReference type="ARBA" id="ARBA00022984"/>
    </source>
</evidence>
<dbReference type="EMBL" id="AP017928">
    <property type="protein sequence ID" value="BBA36571.1"/>
    <property type="molecule type" value="Genomic_DNA"/>
</dbReference>
<evidence type="ECO:0000256" key="6">
    <source>
        <dbReference type="ARBA" id="ARBA00022960"/>
    </source>
</evidence>
<dbReference type="GO" id="GO:0046872">
    <property type="term" value="F:metal ion binding"/>
    <property type="evidence" value="ECO:0007669"/>
    <property type="project" value="UniProtKB-KW"/>
</dbReference>
<dbReference type="GO" id="GO:0009252">
    <property type="term" value="P:peptidoglycan biosynthetic process"/>
    <property type="evidence" value="ECO:0007669"/>
    <property type="project" value="UniProtKB-UniRule"/>
</dbReference>
<dbReference type="PROSITE" id="PS01347">
    <property type="entry name" value="MRAY_1"/>
    <property type="match status" value="1"/>
</dbReference>
<dbReference type="Pfam" id="PF10555">
    <property type="entry name" value="MraY_sig1"/>
    <property type="match status" value="1"/>
</dbReference>
<evidence type="ECO:0000313" key="16">
    <source>
        <dbReference type="Proteomes" id="UP000266313"/>
    </source>
</evidence>
<keyword evidence="10 12" id="KW-0131">Cell cycle</keyword>
<reference evidence="15 16" key="1">
    <citation type="submission" date="2016-12" db="EMBL/GenBank/DDBJ databases">
        <title>Genome sequencing of Methylocaldum marinum.</title>
        <authorList>
            <person name="Takeuchi M."/>
            <person name="Kamagata Y."/>
            <person name="Hiraoka S."/>
            <person name="Oshima K."/>
            <person name="Hattori M."/>
            <person name="Iwasaki W."/>
        </authorList>
    </citation>
    <scope>NUCLEOTIDE SEQUENCE [LARGE SCALE GENOMIC DNA]</scope>
    <source>
        <strain evidence="15 16">S8</strain>
    </source>
</reference>
<evidence type="ECO:0000256" key="1">
    <source>
        <dbReference type="ARBA" id="ARBA00004141"/>
    </source>
</evidence>
<dbReference type="PANTHER" id="PTHR22926">
    <property type="entry name" value="PHOSPHO-N-ACETYLMURAMOYL-PENTAPEPTIDE-TRANSFERASE"/>
    <property type="match status" value="1"/>
</dbReference>
<dbReference type="PANTHER" id="PTHR22926:SF5">
    <property type="entry name" value="PHOSPHO-N-ACETYLMURAMOYL-PENTAPEPTIDE-TRANSFERASE HOMOLOG"/>
    <property type="match status" value="1"/>
</dbReference>
<evidence type="ECO:0000256" key="4">
    <source>
        <dbReference type="ARBA" id="ARBA00022679"/>
    </source>
</evidence>
<feature type="transmembrane region" description="Helical" evidence="12">
    <location>
        <begin position="263"/>
        <end position="282"/>
    </location>
</feature>
<feature type="transmembrane region" description="Helical" evidence="12">
    <location>
        <begin position="164"/>
        <end position="185"/>
    </location>
</feature>
<feature type="transmembrane region" description="Helical" evidence="12">
    <location>
        <begin position="197"/>
        <end position="219"/>
    </location>
</feature>
<keyword evidence="6 12" id="KW-0133">Cell shape</keyword>
<dbReference type="GO" id="GO:0051301">
    <property type="term" value="P:cell division"/>
    <property type="evidence" value="ECO:0007669"/>
    <property type="project" value="UniProtKB-KW"/>
</dbReference>
<keyword evidence="12" id="KW-1003">Cell membrane</keyword>
<comment type="catalytic activity">
    <reaction evidence="12">
        <text>UDP-N-acetyl-alpha-D-muramoyl-L-alanyl-gamma-D-glutamyl-meso-2,6-diaminopimeloyl-D-alanyl-D-alanine + di-trans,octa-cis-undecaprenyl phosphate = di-trans,octa-cis-undecaprenyl diphospho-N-acetyl-alpha-D-muramoyl-L-alanyl-D-glutamyl-meso-2,6-diaminopimeloyl-D-alanyl-D-alanine + UMP</text>
        <dbReference type="Rhea" id="RHEA:28386"/>
        <dbReference type="ChEBI" id="CHEBI:57865"/>
        <dbReference type="ChEBI" id="CHEBI:60392"/>
        <dbReference type="ChEBI" id="CHEBI:61386"/>
        <dbReference type="ChEBI" id="CHEBI:61387"/>
        <dbReference type="EC" id="2.7.8.13"/>
    </reaction>
</comment>
<dbReference type="Proteomes" id="UP000266313">
    <property type="component" value="Chromosome"/>
</dbReference>
<dbReference type="InterPro" id="IPR003524">
    <property type="entry name" value="PNAcMuramoyl-5peptid_Trfase"/>
</dbReference>
<keyword evidence="5 12" id="KW-0812">Transmembrane</keyword>
<feature type="transmembrane region" description="Helical" evidence="12">
    <location>
        <begin position="239"/>
        <end position="256"/>
    </location>
</feature>
<keyword evidence="12 14" id="KW-0479">Metal-binding</keyword>
<keyword evidence="8 12" id="KW-1133">Transmembrane helix</keyword>
<dbReference type="InterPro" id="IPR000715">
    <property type="entry name" value="Glycosyl_transferase_4"/>
</dbReference>
<feature type="transmembrane region" description="Helical" evidence="12">
    <location>
        <begin position="134"/>
        <end position="152"/>
    </location>
</feature>
<feature type="transmembrane region" description="Helical" evidence="12">
    <location>
        <begin position="288"/>
        <end position="311"/>
    </location>
</feature>
<dbReference type="GO" id="GO:0005886">
    <property type="term" value="C:plasma membrane"/>
    <property type="evidence" value="ECO:0007669"/>
    <property type="project" value="UniProtKB-SubCell"/>
</dbReference>